<reference evidence="2 3" key="1">
    <citation type="submission" date="2017-12" db="EMBL/GenBank/DDBJ databases">
        <title>Comparative genomics of Botrytis spp.</title>
        <authorList>
            <person name="Valero-Jimenez C.A."/>
            <person name="Tapia P."/>
            <person name="Veloso J."/>
            <person name="Silva-Moreno E."/>
            <person name="Staats M."/>
            <person name="Valdes J.H."/>
            <person name="Van Kan J.A.L."/>
        </authorList>
    </citation>
    <scope>NUCLEOTIDE SEQUENCE [LARGE SCALE GENOMIC DNA]</scope>
    <source>
        <strain evidence="2 3">MUCL2120</strain>
    </source>
</reference>
<gene>
    <name evidence="2" type="ORF">BOTNAR_0157g00030</name>
</gene>
<evidence type="ECO:0000313" key="2">
    <source>
        <dbReference type="EMBL" id="TGO59710.1"/>
    </source>
</evidence>
<proteinExistence type="predicted"/>
<dbReference type="PANTHER" id="PTHR37475">
    <property type="entry name" value="ZYGOTE-SPECIFIC CLASS V COPY B GENE PROTEIN"/>
    <property type="match status" value="1"/>
</dbReference>
<dbReference type="AlphaFoldDB" id="A0A4Z1IKF7"/>
<comment type="caution">
    <text evidence="2">The sequence shown here is derived from an EMBL/GenBank/DDBJ whole genome shotgun (WGS) entry which is preliminary data.</text>
</comment>
<accession>A0A4Z1IKF7</accession>
<organism evidence="2 3">
    <name type="scientific">Botryotinia narcissicola</name>
    <dbReference type="NCBI Taxonomy" id="278944"/>
    <lineage>
        <taxon>Eukaryota</taxon>
        <taxon>Fungi</taxon>
        <taxon>Dikarya</taxon>
        <taxon>Ascomycota</taxon>
        <taxon>Pezizomycotina</taxon>
        <taxon>Leotiomycetes</taxon>
        <taxon>Helotiales</taxon>
        <taxon>Sclerotiniaceae</taxon>
        <taxon>Botryotinia</taxon>
    </lineage>
</organism>
<sequence length="63" mass="6150">MNPSPSSTLLITVAILAGIATAGPVAYGVCQSGCAAVVMACYGAGGATLEKIYTDGDADVTQL</sequence>
<keyword evidence="1" id="KW-0732">Signal</keyword>
<keyword evidence="3" id="KW-1185">Reference proteome</keyword>
<evidence type="ECO:0000256" key="1">
    <source>
        <dbReference type="SAM" id="SignalP"/>
    </source>
</evidence>
<dbReference type="Proteomes" id="UP000297452">
    <property type="component" value="Unassembled WGS sequence"/>
</dbReference>
<dbReference type="OrthoDB" id="10063670at2759"/>
<feature type="chain" id="PRO_5021255604" evidence="1">
    <location>
        <begin position="23"/>
        <end position="63"/>
    </location>
</feature>
<feature type="signal peptide" evidence="1">
    <location>
        <begin position="1"/>
        <end position="22"/>
    </location>
</feature>
<protein>
    <submittedName>
        <fullName evidence="2">Uncharacterized protein</fullName>
    </submittedName>
</protein>
<dbReference type="PANTHER" id="PTHR37475:SF1">
    <property type="entry name" value="ZYGOTE-SPECIFIC PROTEIN"/>
    <property type="match status" value="1"/>
</dbReference>
<evidence type="ECO:0000313" key="3">
    <source>
        <dbReference type="Proteomes" id="UP000297452"/>
    </source>
</evidence>
<name>A0A4Z1IKF7_9HELO</name>
<dbReference type="EMBL" id="PQXJ01000157">
    <property type="protein sequence ID" value="TGO59710.1"/>
    <property type="molecule type" value="Genomic_DNA"/>
</dbReference>